<organism evidence="4 5">
    <name type="scientific">Geodermatophilus maliterrae</name>
    <dbReference type="NCBI Taxonomy" id="3162531"/>
    <lineage>
        <taxon>Bacteria</taxon>
        <taxon>Bacillati</taxon>
        <taxon>Actinomycetota</taxon>
        <taxon>Actinomycetes</taxon>
        <taxon>Geodermatophilales</taxon>
        <taxon>Geodermatophilaceae</taxon>
        <taxon>Geodermatophilus</taxon>
    </lineage>
</organism>
<dbReference type="InterPro" id="IPR050631">
    <property type="entry name" value="PheA/TfdB_FAD_monoxygenase"/>
</dbReference>
<sequence>MTGVPGSRTRRIAVIGGGPAGLFFARMVGLLCPGTAIDVYERRAPGQAPGFGVTLSARAMAGVAAADPDTHHRIVEAGRPLSGVEVRISGARLAYPGFGATSVSRAALLGLLADRAREVGARIHHRHVVGTGEDGPRIDAEADVVVLADGAASVHRAARAATFGTTVRTGHSRFVWLGTSADFGDVSSLVFQPTEYGPMAAHCYSHGPGASTVVVEMDDATWRNAGLHGAEVVDGSALDLLSEVFAEHLQGSPLVSHRSRWRRFEVVRNRRWHDGRSVLLGDAAHTAHFTVSSGTKLALEDAHALASAVAEHDDPRAAFRQYGARRHGPVARTQFLSETSMHWWETVRTRMHLPPEQFGMHFVTRSGAVGAQGLLRRFPDRVAEAEEEFLRRNAGTGQLADTPVAAPLRLGGTRFPSRLVRASAVRDGFLWLEDHGSTARARFGFLPSPEGPEWSADGDRLVLTARDIRDRGAAGVVIPAGQSWDETTRFASRIRHEAGLAVAVALPSEPGAHVVGAGEADLWSQVRLALIAGRIDLVAVPGAAAISS</sequence>
<dbReference type="Gene3D" id="3.30.9.20">
    <property type="match status" value="1"/>
</dbReference>
<dbReference type="GO" id="GO:0004497">
    <property type="term" value="F:monooxygenase activity"/>
    <property type="evidence" value="ECO:0007669"/>
    <property type="project" value="UniProtKB-KW"/>
</dbReference>
<proteinExistence type="predicted"/>
<evidence type="ECO:0000313" key="5">
    <source>
        <dbReference type="Proteomes" id="UP001560045"/>
    </source>
</evidence>
<reference evidence="4 5" key="1">
    <citation type="submission" date="2024-06" db="EMBL/GenBank/DDBJ databases">
        <title>Draft genome sequence of Geodermatophilus badlandi, a novel member of the Geodermatophilaceae isolated from badland sedimentary rocks in the Red desert, Wyoming, USA.</title>
        <authorList>
            <person name="Ben Tekaya S."/>
            <person name="Nouioui I."/>
            <person name="Flores G.M."/>
            <person name="Shaal M.N."/>
            <person name="Bredoire F."/>
            <person name="Basile F."/>
            <person name="Van Diepen L."/>
            <person name="Ward N.L."/>
        </authorList>
    </citation>
    <scope>NUCLEOTIDE SEQUENCE [LARGE SCALE GENOMIC DNA]</scope>
    <source>
        <strain evidence="4 5">WL48A</strain>
    </source>
</reference>
<dbReference type="RefSeq" id="WP_369208449.1">
    <property type="nucleotide sequence ID" value="NZ_JBFNXQ010000057.1"/>
</dbReference>
<evidence type="ECO:0000256" key="2">
    <source>
        <dbReference type="ARBA" id="ARBA00023027"/>
    </source>
</evidence>
<gene>
    <name evidence="4" type="ORF">ABQ292_16820</name>
</gene>
<dbReference type="EMBL" id="JBFNXQ010000057">
    <property type="protein sequence ID" value="MEX5720028.1"/>
    <property type="molecule type" value="Genomic_DNA"/>
</dbReference>
<evidence type="ECO:0000256" key="1">
    <source>
        <dbReference type="ARBA" id="ARBA00023002"/>
    </source>
</evidence>
<dbReference type="PANTHER" id="PTHR43476">
    <property type="entry name" value="3-(3-HYDROXY-PHENYL)PROPIONATE/3-HYDROXYCINNAMIC ACID HYDROXYLASE"/>
    <property type="match status" value="1"/>
</dbReference>
<dbReference type="SUPFAM" id="SSF51905">
    <property type="entry name" value="FAD/NAD(P)-binding domain"/>
    <property type="match status" value="1"/>
</dbReference>
<evidence type="ECO:0000259" key="3">
    <source>
        <dbReference type="Pfam" id="PF01494"/>
    </source>
</evidence>
<keyword evidence="5" id="KW-1185">Reference proteome</keyword>
<evidence type="ECO:0000313" key="4">
    <source>
        <dbReference type="EMBL" id="MEX5720028.1"/>
    </source>
</evidence>
<dbReference type="InterPro" id="IPR002938">
    <property type="entry name" value="FAD-bd"/>
</dbReference>
<feature type="domain" description="FAD-binding" evidence="3">
    <location>
        <begin position="13"/>
        <end position="327"/>
    </location>
</feature>
<keyword evidence="4" id="KW-0503">Monooxygenase</keyword>
<dbReference type="PANTHER" id="PTHR43476:SF4">
    <property type="entry name" value="BLR0106 PROTEIN"/>
    <property type="match status" value="1"/>
</dbReference>
<dbReference type="Proteomes" id="UP001560045">
    <property type="component" value="Unassembled WGS sequence"/>
</dbReference>
<keyword evidence="2" id="KW-0520">NAD</keyword>
<accession>A0ABV3XHI2</accession>
<dbReference type="InterPro" id="IPR036188">
    <property type="entry name" value="FAD/NAD-bd_sf"/>
</dbReference>
<keyword evidence="1" id="KW-0560">Oxidoreductase</keyword>
<name>A0ABV3XHI2_9ACTN</name>
<dbReference type="PRINTS" id="PR00420">
    <property type="entry name" value="RNGMNOXGNASE"/>
</dbReference>
<protein>
    <submittedName>
        <fullName evidence="4">FAD-dependent monooxygenase</fullName>
    </submittedName>
</protein>
<comment type="caution">
    <text evidence="4">The sequence shown here is derived from an EMBL/GenBank/DDBJ whole genome shotgun (WGS) entry which is preliminary data.</text>
</comment>
<dbReference type="Gene3D" id="3.50.50.60">
    <property type="entry name" value="FAD/NAD(P)-binding domain"/>
    <property type="match status" value="1"/>
</dbReference>
<dbReference type="Pfam" id="PF01494">
    <property type="entry name" value="FAD_binding_3"/>
    <property type="match status" value="1"/>
</dbReference>